<comment type="caution">
    <text evidence="2">The sequence shown here is derived from an EMBL/GenBank/DDBJ whole genome shotgun (WGS) entry which is preliminary data.</text>
</comment>
<dbReference type="Pfam" id="PF13166">
    <property type="entry name" value="AAA_13"/>
    <property type="match status" value="1"/>
</dbReference>
<dbReference type="RefSeq" id="WP_163605153.1">
    <property type="nucleotide sequence ID" value="NZ_JAABOO010000001.1"/>
</dbReference>
<evidence type="ECO:0000259" key="1">
    <source>
        <dbReference type="Pfam" id="PF13166"/>
    </source>
</evidence>
<dbReference type="Gene3D" id="3.40.50.300">
    <property type="entry name" value="P-loop containing nucleotide triphosphate hydrolases"/>
    <property type="match status" value="1"/>
</dbReference>
<reference evidence="2 3" key="1">
    <citation type="submission" date="2020-01" db="EMBL/GenBank/DDBJ databases">
        <title>Leptobacterium flavescens.</title>
        <authorList>
            <person name="Wang G."/>
        </authorList>
    </citation>
    <scope>NUCLEOTIDE SEQUENCE [LARGE SCALE GENOMIC DNA]</scope>
    <source>
        <strain evidence="2 3">KCTC 22160</strain>
    </source>
</reference>
<gene>
    <name evidence="2" type="ORF">GWK08_01565</name>
</gene>
<keyword evidence="3" id="KW-1185">Reference proteome</keyword>
<name>A0A6P0UGH1_9FLAO</name>
<proteinExistence type="predicted"/>
<dbReference type="InterPro" id="IPR027417">
    <property type="entry name" value="P-loop_NTPase"/>
</dbReference>
<dbReference type="Proteomes" id="UP000468581">
    <property type="component" value="Unassembled WGS sequence"/>
</dbReference>
<evidence type="ECO:0000313" key="3">
    <source>
        <dbReference type="Proteomes" id="UP000468581"/>
    </source>
</evidence>
<feature type="domain" description="Protein CR006 P-loop" evidence="1">
    <location>
        <begin position="152"/>
        <end position="363"/>
    </location>
</feature>
<dbReference type="SUPFAM" id="SSF52540">
    <property type="entry name" value="P-loop containing nucleoside triphosphate hydrolases"/>
    <property type="match status" value="1"/>
</dbReference>
<dbReference type="InterPro" id="IPR026866">
    <property type="entry name" value="CR006_AAA"/>
</dbReference>
<protein>
    <submittedName>
        <fullName evidence="2">AAA family ATPase</fullName>
    </submittedName>
</protein>
<evidence type="ECO:0000313" key="2">
    <source>
        <dbReference type="EMBL" id="NER12117.1"/>
    </source>
</evidence>
<dbReference type="AlphaFoldDB" id="A0A6P0UGH1"/>
<accession>A0A6P0UGH1</accession>
<dbReference type="EMBL" id="JAABOO010000001">
    <property type="protein sequence ID" value="NER12117.1"/>
    <property type="molecule type" value="Genomic_DNA"/>
</dbReference>
<sequence length="397" mass="46115">MSQSLKQIAKSLRDAQNITRAKEAQSSDVKVQLVYAFNGNGKTRLSREFKELIAPKEEETEIKALYYNAFTEDLFYWDNDLDGDTDRKLIIRPNNFTSLVLKDLGQEPNIVETFQHYTSDNLTPTFNEEYTTKNEKDEDVTIPAYSEVTFSIDRGDDDNIPNAKISKGEESNFIWCVFYSLLDQVIEALNTVELDDRATDKFNNLEYIFIDDPVSSLDDSHLIELAVNIAELIKSSQSELKFIITTHNPLFFNVLYNEFKKPKFKKYILSSLEDGNFELVNHNNDSPFSYHLHVFSTLMDTAISENIEKYHFHLLRNVLEKTATFLNYDDWGELIRKTPLEDETPYVKRILNITSHSKHSGEESRIIEEGDKRIFKRILKDIIETFNFNIDTTSINI</sequence>
<organism evidence="2 3">
    <name type="scientific">Leptobacterium flavescens</name>
    <dbReference type="NCBI Taxonomy" id="472055"/>
    <lineage>
        <taxon>Bacteria</taxon>
        <taxon>Pseudomonadati</taxon>
        <taxon>Bacteroidota</taxon>
        <taxon>Flavobacteriia</taxon>
        <taxon>Flavobacteriales</taxon>
        <taxon>Flavobacteriaceae</taxon>
        <taxon>Leptobacterium</taxon>
    </lineage>
</organism>